<keyword evidence="1" id="KW-0808">Transferase</keyword>
<dbReference type="PANTHER" id="PTHR23079:SF55">
    <property type="entry name" value="RNA-DIRECTED RNA POLYMERASE"/>
    <property type="match status" value="1"/>
</dbReference>
<keyword evidence="1" id="KW-0696">RNA-directed RNA polymerase</keyword>
<reference evidence="4 5" key="1">
    <citation type="journal article" date="2020" name="ISME J.">
        <title>Uncovering the hidden diversity of litter-decomposition mechanisms in mushroom-forming fungi.</title>
        <authorList>
            <person name="Floudas D."/>
            <person name="Bentzer J."/>
            <person name="Ahren D."/>
            <person name="Johansson T."/>
            <person name="Persson P."/>
            <person name="Tunlid A."/>
        </authorList>
    </citation>
    <scope>NUCLEOTIDE SEQUENCE [LARGE SCALE GENOMIC DNA]</scope>
    <source>
        <strain evidence="4 5">CBS 406.79</strain>
    </source>
</reference>
<dbReference type="AlphaFoldDB" id="A0A8H5MCR9"/>
<feature type="compositionally biased region" description="Basic and acidic residues" evidence="2">
    <location>
        <begin position="321"/>
        <end position="335"/>
    </location>
</feature>
<comment type="catalytic activity">
    <reaction evidence="1">
        <text>RNA(n) + a ribonucleoside 5'-triphosphate = RNA(n+1) + diphosphate</text>
        <dbReference type="Rhea" id="RHEA:21248"/>
        <dbReference type="Rhea" id="RHEA-COMP:14527"/>
        <dbReference type="Rhea" id="RHEA-COMP:17342"/>
        <dbReference type="ChEBI" id="CHEBI:33019"/>
        <dbReference type="ChEBI" id="CHEBI:61557"/>
        <dbReference type="ChEBI" id="CHEBI:140395"/>
        <dbReference type="EC" id="2.7.7.48"/>
    </reaction>
</comment>
<comment type="similarity">
    <text evidence="1">Belongs to the RdRP family.</text>
</comment>
<name>A0A8H5MCR9_9AGAR</name>
<dbReference type="GO" id="GO:0003968">
    <property type="term" value="F:RNA-directed RNA polymerase activity"/>
    <property type="evidence" value="ECO:0007669"/>
    <property type="project" value="UniProtKB-KW"/>
</dbReference>
<evidence type="ECO:0000256" key="2">
    <source>
        <dbReference type="SAM" id="MobiDB-lite"/>
    </source>
</evidence>
<dbReference type="InterPro" id="IPR007855">
    <property type="entry name" value="RDRP"/>
</dbReference>
<dbReference type="EC" id="2.7.7.48" evidence="1"/>
<gene>
    <name evidence="4" type="ORF">D9757_003478</name>
</gene>
<dbReference type="GO" id="GO:0031380">
    <property type="term" value="C:nuclear RNA-directed RNA polymerase complex"/>
    <property type="evidence" value="ECO:0007669"/>
    <property type="project" value="TreeGrafter"/>
</dbReference>
<evidence type="ECO:0000256" key="1">
    <source>
        <dbReference type="RuleBase" id="RU363098"/>
    </source>
</evidence>
<accession>A0A8H5MCR9</accession>
<evidence type="ECO:0000313" key="4">
    <source>
        <dbReference type="EMBL" id="KAF5389213.1"/>
    </source>
</evidence>
<evidence type="ECO:0000259" key="3">
    <source>
        <dbReference type="Pfam" id="PF05183"/>
    </source>
</evidence>
<organism evidence="4 5">
    <name type="scientific">Collybiopsis confluens</name>
    <dbReference type="NCBI Taxonomy" id="2823264"/>
    <lineage>
        <taxon>Eukaryota</taxon>
        <taxon>Fungi</taxon>
        <taxon>Dikarya</taxon>
        <taxon>Basidiomycota</taxon>
        <taxon>Agaricomycotina</taxon>
        <taxon>Agaricomycetes</taxon>
        <taxon>Agaricomycetidae</taxon>
        <taxon>Agaricales</taxon>
        <taxon>Marasmiineae</taxon>
        <taxon>Omphalotaceae</taxon>
        <taxon>Collybiopsis</taxon>
    </lineage>
</organism>
<dbReference type="Pfam" id="PF05183">
    <property type="entry name" value="RdRP"/>
    <property type="match status" value="2"/>
</dbReference>
<keyword evidence="1" id="KW-0694">RNA-binding</keyword>
<dbReference type="EMBL" id="JAACJN010000023">
    <property type="protein sequence ID" value="KAF5389213.1"/>
    <property type="molecule type" value="Genomic_DNA"/>
</dbReference>
<feature type="domain" description="RDRP core" evidence="3">
    <location>
        <begin position="183"/>
        <end position="360"/>
    </location>
</feature>
<proteinExistence type="inferred from homology"/>
<protein>
    <recommendedName>
        <fullName evidence="1">RNA-dependent RNA polymerase</fullName>
        <ecNumber evidence="1">2.7.7.48</ecNumber>
    </recommendedName>
</protein>
<dbReference type="OrthoDB" id="6513042at2759"/>
<dbReference type="Proteomes" id="UP000518752">
    <property type="component" value="Unassembled WGS sequence"/>
</dbReference>
<comment type="caution">
    <text evidence="4">The sequence shown here is derived from an EMBL/GenBank/DDBJ whole genome shotgun (WGS) entry which is preliminary data.</text>
</comment>
<dbReference type="GO" id="GO:0030422">
    <property type="term" value="P:siRNA processing"/>
    <property type="evidence" value="ECO:0007669"/>
    <property type="project" value="TreeGrafter"/>
</dbReference>
<keyword evidence="1" id="KW-0548">Nucleotidyltransferase</keyword>
<dbReference type="GO" id="GO:0003723">
    <property type="term" value="F:RNA binding"/>
    <property type="evidence" value="ECO:0007669"/>
    <property type="project" value="UniProtKB-KW"/>
</dbReference>
<evidence type="ECO:0000313" key="5">
    <source>
        <dbReference type="Proteomes" id="UP000518752"/>
    </source>
</evidence>
<feature type="region of interest" description="Disordered" evidence="2">
    <location>
        <begin position="368"/>
        <end position="388"/>
    </location>
</feature>
<dbReference type="InterPro" id="IPR057596">
    <property type="entry name" value="RDRP_core"/>
</dbReference>
<keyword evidence="5" id="KW-1185">Reference proteome</keyword>
<dbReference type="PANTHER" id="PTHR23079">
    <property type="entry name" value="RNA-DEPENDENT RNA POLYMERASE"/>
    <property type="match status" value="1"/>
</dbReference>
<feature type="region of interest" description="Disordered" evidence="2">
    <location>
        <begin position="319"/>
        <end position="345"/>
    </location>
</feature>
<feature type="domain" description="RDRP core" evidence="3">
    <location>
        <begin position="1"/>
        <end position="125"/>
    </location>
</feature>
<sequence length="455" mass="51498">MLLEDLGVPYEAFKRLQDEAIQRTLSAPDSLKTAAQLLETYGLGTGVDNLIESETFHRSMLDYAIHHIFRGKRNLCLFARYTNEAKYTELKHRSRIPIEGAWNLVGVADIRGELEDGEIFACVKSRNAPLEYIEGDPDIPLFIRAMFNWQERLGDYLLARVLLASLLSIRLFSRRKSLNALVTGDRPLTSMLGGGDLDGVCVLLITALFIGETDRCLAIGHVQVIPLDAHPDLRPERTADAAEYARPERKQLKQDCTRDDITDFVVEYFHSDVVGLIATRWLTIADQNPDGIFHDDCYTLAKLHSDAVDFPRTGQSVDISRIPKEHFRTRPDRSAPENIKPDSSSYYKSQRAIGKLARAISLDEIEPTSTVQRPDPKQGTFSNHKMRPGNLENPLPILREVETFLQEDALYLLLQSHLNKLGLALDLLMPKPMRKFWKFITDSLTSSKTRLLPSL</sequence>